<dbReference type="SUPFAM" id="SSF81383">
    <property type="entry name" value="F-box domain"/>
    <property type="match status" value="1"/>
</dbReference>
<dbReference type="InterPro" id="IPR001810">
    <property type="entry name" value="F-box_dom"/>
</dbReference>
<accession>A0A9P6U014</accession>
<comment type="caution">
    <text evidence="2">The sequence shown here is derived from an EMBL/GenBank/DDBJ whole genome shotgun (WGS) entry which is preliminary data.</text>
</comment>
<proteinExistence type="predicted"/>
<dbReference type="Gene3D" id="3.80.10.10">
    <property type="entry name" value="Ribonuclease Inhibitor"/>
    <property type="match status" value="1"/>
</dbReference>
<organism evidence="2 3">
    <name type="scientific">Mortierella polycephala</name>
    <dbReference type="NCBI Taxonomy" id="41804"/>
    <lineage>
        <taxon>Eukaryota</taxon>
        <taxon>Fungi</taxon>
        <taxon>Fungi incertae sedis</taxon>
        <taxon>Mucoromycota</taxon>
        <taxon>Mortierellomycotina</taxon>
        <taxon>Mortierellomycetes</taxon>
        <taxon>Mortierellales</taxon>
        <taxon>Mortierellaceae</taxon>
        <taxon>Mortierella</taxon>
    </lineage>
</organism>
<dbReference type="EMBL" id="JAAAJA010000436">
    <property type="protein sequence ID" value="KAG0253846.1"/>
    <property type="molecule type" value="Genomic_DNA"/>
</dbReference>
<sequence length="497" mass="57619">MRLRSRAGNSTSPMDRTQPLDLPEIRMLIFQELSRRDLYSCLRVSKSWYTSALPLVWRHVIIIDDSERNPTFKSLQCQRHYIKSLDCQVPITRKYVHLEFPGLETLSIRYLRRQPGLALSRFLALNPTLKRLCFESIYFDNDQSLVWKAVSKLPSLQELECHGVNIYGQHWIACAPKLTKLIVRDSAISIGPFDRLQASIPTMKHLEMDLCNRRGSTIQEHLKFYAQYPALQSLALNLIFCRRETGVNDAVSNEVARFFEADTWPGLVDLDFGVVTMTDEGISKMLRALRNPVRIRLNTPDFGPAAFQELRPHFSTLRRLDLANCPGFTSTMIVEVLESCPLLQELHGRQIWANDIINSQRWICQTSLEIFVAFIRFDFSHLTKLPPDSAEKIRAIFERLSGLTRLKKLDISDTVYGRFWRSLDLRVGNGLELLASLHDMEEIHFQGTCQAMGVRDLEWMGKHWPKLKDVKGMLNKNKKIDKKLTDMFFRIEEIQYI</sequence>
<dbReference type="SUPFAM" id="SSF52047">
    <property type="entry name" value="RNI-like"/>
    <property type="match status" value="1"/>
</dbReference>
<dbReference type="Gene3D" id="1.20.1280.50">
    <property type="match status" value="1"/>
</dbReference>
<dbReference type="InterPro" id="IPR032675">
    <property type="entry name" value="LRR_dom_sf"/>
</dbReference>
<dbReference type="OrthoDB" id="2354556at2759"/>
<dbReference type="PANTHER" id="PTHR38926:SF5">
    <property type="entry name" value="F-BOX AND LEUCINE-RICH REPEAT PROTEIN 6"/>
    <property type="match status" value="1"/>
</dbReference>
<dbReference type="InterPro" id="IPR036047">
    <property type="entry name" value="F-box-like_dom_sf"/>
</dbReference>
<dbReference type="Pfam" id="PF12937">
    <property type="entry name" value="F-box-like"/>
    <property type="match status" value="1"/>
</dbReference>
<keyword evidence="3" id="KW-1185">Reference proteome</keyword>
<dbReference type="Proteomes" id="UP000726737">
    <property type="component" value="Unassembled WGS sequence"/>
</dbReference>
<gene>
    <name evidence="2" type="ORF">BG011_006133</name>
</gene>
<evidence type="ECO:0000259" key="1">
    <source>
        <dbReference type="Pfam" id="PF12937"/>
    </source>
</evidence>
<protein>
    <recommendedName>
        <fullName evidence="1">F-box domain-containing protein</fullName>
    </recommendedName>
</protein>
<dbReference type="PANTHER" id="PTHR38926">
    <property type="entry name" value="F-BOX DOMAIN CONTAINING PROTEIN, EXPRESSED"/>
    <property type="match status" value="1"/>
</dbReference>
<reference evidence="2" key="1">
    <citation type="journal article" date="2020" name="Fungal Divers.">
        <title>Resolving the Mortierellaceae phylogeny through synthesis of multi-gene phylogenetics and phylogenomics.</title>
        <authorList>
            <person name="Vandepol N."/>
            <person name="Liber J."/>
            <person name="Desiro A."/>
            <person name="Na H."/>
            <person name="Kennedy M."/>
            <person name="Barry K."/>
            <person name="Grigoriev I.V."/>
            <person name="Miller A.N."/>
            <person name="O'Donnell K."/>
            <person name="Stajich J.E."/>
            <person name="Bonito G."/>
        </authorList>
    </citation>
    <scope>NUCLEOTIDE SEQUENCE</scope>
    <source>
        <strain evidence="2">KOD948</strain>
    </source>
</reference>
<dbReference type="AlphaFoldDB" id="A0A9P6U014"/>
<evidence type="ECO:0000313" key="2">
    <source>
        <dbReference type="EMBL" id="KAG0253846.1"/>
    </source>
</evidence>
<feature type="domain" description="F-box" evidence="1">
    <location>
        <begin position="23"/>
        <end position="61"/>
    </location>
</feature>
<name>A0A9P6U014_9FUNG</name>
<evidence type="ECO:0000313" key="3">
    <source>
        <dbReference type="Proteomes" id="UP000726737"/>
    </source>
</evidence>